<dbReference type="EMBL" id="LT629760">
    <property type="protein sequence ID" value="SDS86576.1"/>
    <property type="molecule type" value="Genomic_DNA"/>
</dbReference>
<protein>
    <submittedName>
        <fullName evidence="2">Haemagluttinin repeat-containing protein</fullName>
    </submittedName>
</protein>
<dbReference type="InterPro" id="IPR025157">
    <property type="entry name" value="Hemagglutinin_rpt"/>
</dbReference>
<proteinExistence type="predicted"/>
<reference evidence="2 3" key="1">
    <citation type="submission" date="2016-10" db="EMBL/GenBank/DDBJ databases">
        <authorList>
            <person name="Varghese N."/>
            <person name="Submissions S."/>
        </authorList>
    </citation>
    <scope>NUCLEOTIDE SEQUENCE [LARGE SCALE GENOMIC DNA]</scope>
    <source>
        <strain evidence="2 3">BS3111</strain>
    </source>
</reference>
<sequence length="371" mass="39206">MWLEEHEVNGEKVLVPVLYLANAGTLRASNNLSAAAGNDLINSGRIEAGNRLDLLAGNNLVNQSGGVIAGRDVTLTAVKGDVINERSRTGLGMGEDNRSYFGDAARVEAANDLTIKAGRDFTNSGSVLKSGADTLINVGRDINIVATQTLDSGDGGMWKHTSNTTQSGSTVSAGRDVQMNAGRDLNAIASVIDAKRDIGLSAREDMNLASAADEDHSLAKSKKKTTQEDHVSQVGTVVSAGADIRLSAGNGALKFRGSEILGGSDPRESIVASHGKLKFFCALRLSELSIGTVVDVIIDERCSYIVATPKSFDIEPILDVGWSGSLAEDFSLCGRICEEKGLLFKPVGEFDDHEWGFVSIGSPEILKKLLS</sequence>
<evidence type="ECO:0000313" key="2">
    <source>
        <dbReference type="EMBL" id="SDS86576.1"/>
    </source>
</evidence>
<evidence type="ECO:0000313" key="3">
    <source>
        <dbReference type="Proteomes" id="UP000183126"/>
    </source>
</evidence>
<dbReference type="Proteomes" id="UP000183126">
    <property type="component" value="Chromosome I"/>
</dbReference>
<gene>
    <name evidence="2" type="ORF">SAMN04490205_3901</name>
</gene>
<feature type="region of interest" description="Disordered" evidence="1">
    <location>
        <begin position="211"/>
        <end position="231"/>
    </location>
</feature>
<organism evidence="2 3">
    <name type="scientific">Pseudomonas trivialis</name>
    <dbReference type="NCBI Taxonomy" id="200450"/>
    <lineage>
        <taxon>Bacteria</taxon>
        <taxon>Pseudomonadati</taxon>
        <taxon>Pseudomonadota</taxon>
        <taxon>Gammaproteobacteria</taxon>
        <taxon>Pseudomonadales</taxon>
        <taxon>Pseudomonadaceae</taxon>
        <taxon>Pseudomonas</taxon>
    </lineage>
</organism>
<evidence type="ECO:0000256" key="1">
    <source>
        <dbReference type="SAM" id="MobiDB-lite"/>
    </source>
</evidence>
<keyword evidence="3" id="KW-1185">Reference proteome</keyword>
<dbReference type="Pfam" id="PF13332">
    <property type="entry name" value="Fil_haemagg_2"/>
    <property type="match status" value="2"/>
</dbReference>
<name>A0ABY0ULD1_9PSED</name>
<accession>A0ABY0ULD1</accession>